<dbReference type="EMBL" id="FNHI01000001">
    <property type="protein sequence ID" value="SDL80536.1"/>
    <property type="molecule type" value="Genomic_DNA"/>
</dbReference>
<dbReference type="RefSeq" id="WP_093652031.1">
    <property type="nucleotide sequence ID" value="NZ_FNHI01000001.1"/>
</dbReference>
<organism evidence="1 2">
    <name type="scientific">Streptomyces wuyuanensis</name>
    <dbReference type="NCBI Taxonomy" id="1196353"/>
    <lineage>
        <taxon>Bacteria</taxon>
        <taxon>Bacillati</taxon>
        <taxon>Actinomycetota</taxon>
        <taxon>Actinomycetes</taxon>
        <taxon>Kitasatosporales</taxon>
        <taxon>Streptomycetaceae</taxon>
        <taxon>Streptomyces</taxon>
    </lineage>
</organism>
<dbReference type="GeneID" id="40827765"/>
<keyword evidence="2" id="KW-1185">Reference proteome</keyword>
<evidence type="ECO:0000313" key="1">
    <source>
        <dbReference type="EMBL" id="SDL80536.1"/>
    </source>
</evidence>
<reference evidence="2" key="1">
    <citation type="submission" date="2016-10" db="EMBL/GenBank/DDBJ databases">
        <authorList>
            <person name="Varghese N."/>
            <person name="Submissions S."/>
        </authorList>
    </citation>
    <scope>NUCLEOTIDE SEQUENCE [LARGE SCALE GENOMIC DNA]</scope>
    <source>
        <strain evidence="2">CGMCC 4.7042</strain>
    </source>
</reference>
<name>A0A1G9N1U7_9ACTN</name>
<proteinExistence type="predicted"/>
<accession>A0A1G9N1U7</accession>
<dbReference type="SUPFAM" id="SSF51905">
    <property type="entry name" value="FAD/NAD(P)-binding domain"/>
    <property type="match status" value="1"/>
</dbReference>
<dbReference type="OrthoDB" id="24355at2"/>
<protein>
    <submittedName>
        <fullName evidence="1">Lycopene beta-cyclase</fullName>
    </submittedName>
</protein>
<dbReference type="AlphaFoldDB" id="A0A1G9N1U7"/>
<dbReference type="Proteomes" id="UP000199063">
    <property type="component" value="Unassembled WGS sequence"/>
</dbReference>
<dbReference type="STRING" id="1196353.SAMN05444921_101432"/>
<dbReference type="Pfam" id="PF05834">
    <property type="entry name" value="Lycopene_cycl"/>
    <property type="match status" value="1"/>
</dbReference>
<sequence length="407" mass="44551">MHDVDVVIVGAGAAGLSLARRLTAPGPDAGAGQRPSVALVDAPAGPLRPPPRTWCFWEEPGGEYDDVLAASWDRLRVTAPDGTAVTARPAPLRYKMIRSAHFEERTGALLSRSGCLRYEAAVDRVRDLPGGGAEVRGRDGTGADFRLRARWAFDSRPPRRPLPARTTLLQHFRGWFVRTDRPRFDDGVADLMDFRTPQPGRGLSFGYVLPLGPQEALVEYTEFSPSVLTTAAYERALRHYAEDVLGLGPFRVTATEQGVIPMTDARFPRRSGRSVFPIGAAGGATRPATGYTFAAAQRHTRAVADALARGRTPLVPAPHPSRSRLMDAVLLRAVDTGRVDGAAFFTGLFRDVPAHRLLRFLDGGTHWWEDVLIGLRTPVRPMLRTALELPLLPRRAPVPPGHRRPDR</sequence>
<gene>
    <name evidence="1" type="ORF">SAMN05444921_101432</name>
</gene>
<evidence type="ECO:0000313" key="2">
    <source>
        <dbReference type="Proteomes" id="UP000199063"/>
    </source>
</evidence>
<dbReference type="InterPro" id="IPR036188">
    <property type="entry name" value="FAD/NAD-bd_sf"/>
</dbReference>